<evidence type="ECO:0000313" key="2">
    <source>
        <dbReference type="EnsemblPlants" id="OB02G23850.1"/>
    </source>
</evidence>
<sequence length="138" mass="15838">MRKSMGLNKRLIHRYLNSWKGPASKRDLLHPNKQQIERTSAKALARASVFLLLSLLFFMSLYRYSCVYALLSLVAIYYCYVPTRSYRPVMSDLLPSKGKDNKIGENTLVEFLELASYHSFLYPKTNTDWGCSILSGVS</sequence>
<dbReference type="HOGENOM" id="CLU_1858313_0_0_1"/>
<keyword evidence="1" id="KW-0472">Membrane</keyword>
<dbReference type="Proteomes" id="UP000006038">
    <property type="component" value="Unassembled WGS sequence"/>
</dbReference>
<evidence type="ECO:0000256" key="1">
    <source>
        <dbReference type="SAM" id="Phobius"/>
    </source>
</evidence>
<protein>
    <submittedName>
        <fullName evidence="2">Uncharacterized protein</fullName>
    </submittedName>
</protein>
<accession>J3LCL8</accession>
<dbReference type="AlphaFoldDB" id="J3LCL8"/>
<keyword evidence="1" id="KW-0812">Transmembrane</keyword>
<keyword evidence="1" id="KW-1133">Transmembrane helix</keyword>
<evidence type="ECO:0000313" key="3">
    <source>
        <dbReference type="Proteomes" id="UP000006038"/>
    </source>
</evidence>
<dbReference type="Gramene" id="OB02G23850.1">
    <property type="protein sequence ID" value="OB02G23850.1"/>
    <property type="gene ID" value="OB02G23850"/>
</dbReference>
<proteinExistence type="predicted"/>
<name>J3LCL8_ORYBR</name>
<dbReference type="EnsemblPlants" id="OB02G23850.1">
    <property type="protein sequence ID" value="OB02G23850.1"/>
    <property type="gene ID" value="OB02G23850"/>
</dbReference>
<feature type="transmembrane region" description="Helical" evidence="1">
    <location>
        <begin position="67"/>
        <end position="83"/>
    </location>
</feature>
<feature type="transmembrane region" description="Helical" evidence="1">
    <location>
        <begin position="43"/>
        <end position="61"/>
    </location>
</feature>
<keyword evidence="3" id="KW-1185">Reference proteome</keyword>
<reference evidence="2" key="1">
    <citation type="submission" date="2013-04" db="UniProtKB">
        <authorList>
            <consortium name="EnsemblPlants"/>
        </authorList>
    </citation>
    <scope>IDENTIFICATION</scope>
</reference>
<organism evidence="2">
    <name type="scientific">Oryza brachyantha</name>
    <name type="common">malo sina</name>
    <dbReference type="NCBI Taxonomy" id="4533"/>
    <lineage>
        <taxon>Eukaryota</taxon>
        <taxon>Viridiplantae</taxon>
        <taxon>Streptophyta</taxon>
        <taxon>Embryophyta</taxon>
        <taxon>Tracheophyta</taxon>
        <taxon>Spermatophyta</taxon>
        <taxon>Magnoliopsida</taxon>
        <taxon>Liliopsida</taxon>
        <taxon>Poales</taxon>
        <taxon>Poaceae</taxon>
        <taxon>BOP clade</taxon>
        <taxon>Oryzoideae</taxon>
        <taxon>Oryzeae</taxon>
        <taxon>Oryzinae</taxon>
        <taxon>Oryza</taxon>
    </lineage>
</organism>